<comment type="caution">
    <text evidence="6">The sequence shown here is derived from an EMBL/GenBank/DDBJ whole genome shotgun (WGS) entry which is preliminary data.</text>
</comment>
<feature type="domain" description="Glycosyl transferase family 1" evidence="4">
    <location>
        <begin position="190"/>
        <end position="362"/>
    </location>
</feature>
<evidence type="ECO:0000259" key="4">
    <source>
        <dbReference type="Pfam" id="PF00534"/>
    </source>
</evidence>
<dbReference type="AlphaFoldDB" id="A0A939JKV9"/>
<dbReference type="NCBIfam" id="TIGR02149">
    <property type="entry name" value="glgA_Coryne"/>
    <property type="match status" value="1"/>
</dbReference>
<dbReference type="Pfam" id="PF13439">
    <property type="entry name" value="Glyco_transf_4"/>
    <property type="match status" value="1"/>
</dbReference>
<gene>
    <name evidence="6" type="primary">glgA</name>
    <name evidence="6" type="ORF">J0695_28610</name>
</gene>
<keyword evidence="7" id="KW-1185">Reference proteome</keyword>
<dbReference type="InterPro" id="IPR001296">
    <property type="entry name" value="Glyco_trans_1"/>
</dbReference>
<dbReference type="PANTHER" id="PTHR12526:SF590">
    <property type="entry name" value="ALPHA-MALTOSE-1-PHOSPHATE SYNTHASE"/>
    <property type="match status" value="1"/>
</dbReference>
<evidence type="ECO:0000259" key="5">
    <source>
        <dbReference type="Pfam" id="PF13439"/>
    </source>
</evidence>
<protein>
    <recommendedName>
        <fullName evidence="1">D-inositol 3-phosphate glycosyltransferase</fullName>
    </recommendedName>
</protein>
<name>A0A939JKV9_9ACTN</name>
<feature type="domain" description="Glycosyltransferase subfamily 4-like N-terminal" evidence="5">
    <location>
        <begin position="15"/>
        <end position="177"/>
    </location>
</feature>
<dbReference type="InterPro" id="IPR011875">
    <property type="entry name" value="M1P_synthase"/>
</dbReference>
<evidence type="ECO:0000256" key="1">
    <source>
        <dbReference type="ARBA" id="ARBA00021292"/>
    </source>
</evidence>
<reference evidence="6" key="1">
    <citation type="submission" date="2021-03" db="EMBL/GenBank/DDBJ databases">
        <title>Streptomyces poriferae sp. nov., a novel marine sponge-derived Actinobacteria species with anti-MRSA activity.</title>
        <authorList>
            <person name="Sandoval-Powers M."/>
            <person name="Kralova S."/>
            <person name="Nguyen G.-S."/>
            <person name="Fawwal D."/>
            <person name="Degnes K."/>
            <person name="Klinkenberg G."/>
            <person name="Sletta H."/>
            <person name="Wentzel A."/>
            <person name="Liles M.R."/>
        </authorList>
    </citation>
    <scope>NUCLEOTIDE SEQUENCE</scope>
    <source>
        <strain evidence="6">DSM 41794</strain>
    </source>
</reference>
<dbReference type="RefSeq" id="WP_206966813.1">
    <property type="nucleotide sequence ID" value="NZ_BAAAJJ010000008.1"/>
</dbReference>
<organism evidence="6 7">
    <name type="scientific">Streptomyces beijiangensis</name>
    <dbReference type="NCBI Taxonomy" id="163361"/>
    <lineage>
        <taxon>Bacteria</taxon>
        <taxon>Bacillati</taxon>
        <taxon>Actinomycetota</taxon>
        <taxon>Actinomycetes</taxon>
        <taxon>Kitasatosporales</taxon>
        <taxon>Streptomycetaceae</taxon>
        <taxon>Streptomyces</taxon>
    </lineage>
</organism>
<proteinExistence type="predicted"/>
<dbReference type="Pfam" id="PF00534">
    <property type="entry name" value="Glycos_transf_1"/>
    <property type="match status" value="1"/>
</dbReference>
<dbReference type="SUPFAM" id="SSF53756">
    <property type="entry name" value="UDP-Glycosyltransferase/glycogen phosphorylase"/>
    <property type="match status" value="1"/>
</dbReference>
<dbReference type="Proteomes" id="UP000664167">
    <property type="component" value="Unassembled WGS sequence"/>
</dbReference>
<evidence type="ECO:0000313" key="6">
    <source>
        <dbReference type="EMBL" id="MBO0515720.1"/>
    </source>
</evidence>
<accession>A0A939JKV9</accession>
<dbReference type="GO" id="GO:0009250">
    <property type="term" value="P:glucan biosynthetic process"/>
    <property type="evidence" value="ECO:0007669"/>
    <property type="project" value="InterPro"/>
</dbReference>
<keyword evidence="3" id="KW-0808">Transferase</keyword>
<sequence>MKVGLLTREYPPDVYGGAGVHVEFLARELRALTDLEVHSWGEGASDGLTRHRPCESLDGANDALRTFSVDLSIAAALEGRELVHSHTWYANLAGHLAKLLHGIPHVMTAHSLEPLRPWKAEQLGGGYALSGWAERTAIESADAVIAVSHGMRADILGCYPQLDPARVRVVHNGIDTRLYRPAPGVDVLRRNGIDPDRPFVLFVGRITRQKGVPHLLRAARGIDPAAQLVLCAGAPDTPEIEHEFRTLVAELGRVRDGVHWIDEMLPRPDIIQLLSRAAVFVCPSVYEPLGIVNLEAMACGTAVVASAVGGIPEVVSDGRTGLLVPYEADDPEAFETGLADALNRVLSDRTAAQRMGEAGRERAVREFGWDMVARRTLEVYEEICKSQS</sequence>
<keyword evidence="2" id="KW-0328">Glycosyltransferase</keyword>
<evidence type="ECO:0000256" key="3">
    <source>
        <dbReference type="ARBA" id="ARBA00022679"/>
    </source>
</evidence>
<evidence type="ECO:0000313" key="7">
    <source>
        <dbReference type="Proteomes" id="UP000664167"/>
    </source>
</evidence>
<evidence type="ECO:0000256" key="2">
    <source>
        <dbReference type="ARBA" id="ARBA00022676"/>
    </source>
</evidence>
<dbReference type="PANTHER" id="PTHR12526">
    <property type="entry name" value="GLYCOSYLTRANSFERASE"/>
    <property type="match status" value="1"/>
</dbReference>
<dbReference type="Gene3D" id="3.40.50.2000">
    <property type="entry name" value="Glycogen Phosphorylase B"/>
    <property type="match status" value="2"/>
</dbReference>
<dbReference type="InterPro" id="IPR028098">
    <property type="entry name" value="Glyco_trans_4-like_N"/>
</dbReference>
<dbReference type="EMBL" id="JAFLRJ010000319">
    <property type="protein sequence ID" value="MBO0515720.1"/>
    <property type="molecule type" value="Genomic_DNA"/>
</dbReference>
<dbReference type="GO" id="GO:0016757">
    <property type="term" value="F:glycosyltransferase activity"/>
    <property type="evidence" value="ECO:0007669"/>
    <property type="project" value="UniProtKB-KW"/>
</dbReference>
<dbReference type="CDD" id="cd03801">
    <property type="entry name" value="GT4_PimA-like"/>
    <property type="match status" value="1"/>
</dbReference>